<dbReference type="Pfam" id="PF13385">
    <property type="entry name" value="Laminin_G_3"/>
    <property type="match status" value="1"/>
</dbReference>
<dbReference type="OrthoDB" id="176279at2"/>
<dbReference type="SMART" id="SM00560">
    <property type="entry name" value="LamGL"/>
    <property type="match status" value="1"/>
</dbReference>
<feature type="domain" description="LamG-like jellyroll fold" evidence="3">
    <location>
        <begin position="18"/>
        <end position="138"/>
    </location>
</feature>
<reference evidence="4 5" key="1">
    <citation type="submission" date="2018-01" db="EMBL/GenBank/DDBJ databases">
        <title>Draft genome sequence of Salinispora sp. 13K206.</title>
        <authorList>
            <person name="Sahin N."/>
            <person name="Saygin H."/>
            <person name="Ay H."/>
        </authorList>
    </citation>
    <scope>NUCLEOTIDE SEQUENCE [LARGE SCALE GENOMIC DNA]</scope>
    <source>
        <strain evidence="4 5">13K206</strain>
    </source>
</reference>
<keyword evidence="1" id="KW-0732">Signal</keyword>
<dbReference type="InterPro" id="IPR013320">
    <property type="entry name" value="ConA-like_dom_sf"/>
</dbReference>
<evidence type="ECO:0000256" key="2">
    <source>
        <dbReference type="ARBA" id="ARBA00023157"/>
    </source>
</evidence>
<evidence type="ECO:0000313" key="5">
    <source>
        <dbReference type="Proteomes" id="UP000248749"/>
    </source>
</evidence>
<evidence type="ECO:0000313" key="4">
    <source>
        <dbReference type="EMBL" id="PZF84525.1"/>
    </source>
</evidence>
<dbReference type="SUPFAM" id="SSF49899">
    <property type="entry name" value="Concanavalin A-like lectins/glucanases"/>
    <property type="match status" value="1"/>
</dbReference>
<dbReference type="InterPro" id="IPR006558">
    <property type="entry name" value="LamG-like"/>
</dbReference>
<evidence type="ECO:0000256" key="1">
    <source>
        <dbReference type="ARBA" id="ARBA00022729"/>
    </source>
</evidence>
<dbReference type="AlphaFoldDB" id="A0A2W2BBF3"/>
<keyword evidence="5" id="KW-1185">Reference proteome</keyword>
<organism evidence="4 5">
    <name type="scientific">Micromonospora deserti</name>
    <dbReference type="NCBI Taxonomy" id="2070366"/>
    <lineage>
        <taxon>Bacteria</taxon>
        <taxon>Bacillati</taxon>
        <taxon>Actinomycetota</taxon>
        <taxon>Actinomycetes</taxon>
        <taxon>Micromonosporales</taxon>
        <taxon>Micromonosporaceae</taxon>
        <taxon>Micromonospora</taxon>
    </lineage>
</organism>
<protein>
    <recommendedName>
        <fullName evidence="3">LamG-like jellyroll fold domain-containing protein</fullName>
    </recommendedName>
</protein>
<proteinExistence type="predicted"/>
<dbReference type="Proteomes" id="UP000248749">
    <property type="component" value="Unassembled WGS sequence"/>
</dbReference>
<dbReference type="EMBL" id="POUB01000417">
    <property type="protein sequence ID" value="PZF84525.1"/>
    <property type="molecule type" value="Genomic_DNA"/>
</dbReference>
<accession>A0A2W2BBF3</accession>
<gene>
    <name evidence="4" type="ORF">C1I99_30330</name>
</gene>
<dbReference type="RefSeq" id="WP_111137603.1">
    <property type="nucleotide sequence ID" value="NZ_POUB01000417.1"/>
</dbReference>
<evidence type="ECO:0000259" key="3">
    <source>
        <dbReference type="SMART" id="SM00560"/>
    </source>
</evidence>
<keyword evidence="2" id="KW-1015">Disulfide bond</keyword>
<comment type="caution">
    <text evidence="4">The sequence shown here is derived from an EMBL/GenBank/DDBJ whole genome shotgun (WGS) entry which is preliminary data.</text>
</comment>
<dbReference type="Gene3D" id="2.60.120.200">
    <property type="match status" value="1"/>
</dbReference>
<sequence length="143" mass="15082">MLGTFQTDSALVGHRHDQSFSVSTWVRLDPARGAQTVLAQDHVDRSAFRLAYEPDNGGQWVFGVAAGADDSATTYATAPATTTDQWHHLVAVLDATNRQARLYVDGTLAEAVGLNAAWQPGQASGALLVGSTTPAGPDGWLYG</sequence>
<name>A0A2W2BBF3_9ACTN</name>